<feature type="compositionally biased region" description="Acidic residues" evidence="1">
    <location>
        <begin position="64"/>
        <end position="77"/>
    </location>
</feature>
<reference evidence="2 3" key="1">
    <citation type="journal article" date="2024" name="BMC Genomics">
        <title>De novo assembly and annotation of Popillia japonica's genome with initial clues to its potential as an invasive pest.</title>
        <authorList>
            <person name="Cucini C."/>
            <person name="Boschi S."/>
            <person name="Funari R."/>
            <person name="Cardaioli E."/>
            <person name="Iannotti N."/>
            <person name="Marturano G."/>
            <person name="Paoli F."/>
            <person name="Bruttini M."/>
            <person name="Carapelli A."/>
            <person name="Frati F."/>
            <person name="Nardi F."/>
        </authorList>
    </citation>
    <scope>NUCLEOTIDE SEQUENCE [LARGE SCALE GENOMIC DNA]</scope>
    <source>
        <strain evidence="2">DMR45628</strain>
    </source>
</reference>
<proteinExistence type="predicted"/>
<dbReference type="EMBL" id="JASPKY010000001">
    <property type="protein sequence ID" value="KAK9759303.1"/>
    <property type="molecule type" value="Genomic_DNA"/>
</dbReference>
<comment type="caution">
    <text evidence="2">The sequence shown here is derived from an EMBL/GenBank/DDBJ whole genome shotgun (WGS) entry which is preliminary data.</text>
</comment>
<gene>
    <name evidence="2" type="ORF">QE152_g141</name>
</gene>
<feature type="compositionally biased region" description="Basic and acidic residues" evidence="1">
    <location>
        <begin position="1"/>
        <end position="11"/>
    </location>
</feature>
<dbReference type="Proteomes" id="UP001458880">
    <property type="component" value="Unassembled WGS sequence"/>
</dbReference>
<keyword evidence="3" id="KW-1185">Reference proteome</keyword>
<organism evidence="2 3">
    <name type="scientific">Popillia japonica</name>
    <name type="common">Japanese beetle</name>
    <dbReference type="NCBI Taxonomy" id="7064"/>
    <lineage>
        <taxon>Eukaryota</taxon>
        <taxon>Metazoa</taxon>
        <taxon>Ecdysozoa</taxon>
        <taxon>Arthropoda</taxon>
        <taxon>Hexapoda</taxon>
        <taxon>Insecta</taxon>
        <taxon>Pterygota</taxon>
        <taxon>Neoptera</taxon>
        <taxon>Endopterygota</taxon>
        <taxon>Coleoptera</taxon>
        <taxon>Polyphaga</taxon>
        <taxon>Scarabaeiformia</taxon>
        <taxon>Scarabaeidae</taxon>
        <taxon>Rutelinae</taxon>
        <taxon>Popillia</taxon>
    </lineage>
</organism>
<sequence length="123" mass="14252">MKDKSYEPHEDQDSDESVDATRESELLDDVSDDYNANQNLNCRDASDDSSEDANQNLNCRDASDDSSEEWTDTEQEALDIPFRENPSINTNLDPDATPYQYFELLFNKEMLKRVMDETNRRAQ</sequence>
<accession>A0AAW1NHJ9</accession>
<evidence type="ECO:0000313" key="3">
    <source>
        <dbReference type="Proteomes" id="UP001458880"/>
    </source>
</evidence>
<evidence type="ECO:0000313" key="2">
    <source>
        <dbReference type="EMBL" id="KAK9759303.1"/>
    </source>
</evidence>
<dbReference type="AlphaFoldDB" id="A0AAW1NHJ9"/>
<name>A0AAW1NHJ9_POPJA</name>
<evidence type="ECO:0000256" key="1">
    <source>
        <dbReference type="SAM" id="MobiDB-lite"/>
    </source>
</evidence>
<feature type="region of interest" description="Disordered" evidence="1">
    <location>
        <begin position="1"/>
        <end position="95"/>
    </location>
</feature>
<protein>
    <submittedName>
        <fullName evidence="2">Uncharacterized protein</fullName>
    </submittedName>
</protein>